<dbReference type="Proteomes" id="UP001652626">
    <property type="component" value="Chromosome 8"/>
</dbReference>
<sequence length="305" mass="35673">MAVPRLLRPYPVLFDTIHYLLIKVSNRSDVPMSVLYDFLNDRLRAVRQDMTIQRLPPEECIVLLEPMIRFYVYFGYRLCEHPLSEYDPVLNKKYLLECLKWYLSSCDLIERSKVGVNDVDEIIDNLSSLNVNRGKDGTLSCDRILVESLYILCNLDDIHPLYRYLNLPKSIKRVSILKLTYNIALAHQHRNYIRMLQLSTRLCPLTFSVLCLYLPSLQKRALQSLSTAFNSKHLTVPVRVVQKWLAFNSEEEVRSACKYYGLEATDGVFFNKSNFKHNENMLPPKKYYKAKILSLKLEDVLSYTI</sequence>
<gene>
    <name evidence="3" type="primary">LOC113404761</name>
</gene>
<evidence type="ECO:0000313" key="3">
    <source>
        <dbReference type="RefSeq" id="XP_064071790.1"/>
    </source>
</evidence>
<dbReference type="InterPro" id="IPR005062">
    <property type="entry name" value="SAC3/GANP/THP3_conserved"/>
</dbReference>
<dbReference type="Pfam" id="PF03399">
    <property type="entry name" value="SAC3_GANP"/>
    <property type="match status" value="1"/>
</dbReference>
<protein>
    <submittedName>
        <fullName evidence="3">SAC3 domain-containing protein 1 isoform X2</fullName>
    </submittedName>
</protein>
<evidence type="ECO:0000313" key="2">
    <source>
        <dbReference type="Proteomes" id="UP001652626"/>
    </source>
</evidence>
<dbReference type="PANTHER" id="PTHR12436">
    <property type="entry name" value="80 KDA MCM3-ASSOCIATED PROTEIN"/>
    <property type="match status" value="1"/>
</dbReference>
<proteinExistence type="predicted"/>
<evidence type="ECO:0000259" key="1">
    <source>
        <dbReference type="Pfam" id="PF03399"/>
    </source>
</evidence>
<dbReference type="Gene3D" id="1.25.40.990">
    <property type="match status" value="1"/>
</dbReference>
<keyword evidence="2" id="KW-1185">Reference proteome</keyword>
<dbReference type="GeneID" id="113404761"/>
<accession>A0ABM4AKH3</accession>
<dbReference type="RefSeq" id="XP_064071790.1">
    <property type="nucleotide sequence ID" value="XM_064215720.1"/>
</dbReference>
<dbReference type="PANTHER" id="PTHR12436:SF38">
    <property type="entry name" value="SAC3 DOMAIN-CONTAINING PROTEIN 1"/>
    <property type="match status" value="1"/>
</dbReference>
<dbReference type="InterPro" id="IPR045107">
    <property type="entry name" value="SAC3/GANP/THP3"/>
</dbReference>
<name>A0ABM4AKH3_VANTA</name>
<reference evidence="3" key="1">
    <citation type="submission" date="2025-08" db="UniProtKB">
        <authorList>
            <consortium name="RefSeq"/>
        </authorList>
    </citation>
    <scope>IDENTIFICATION</scope>
    <source>
        <tissue evidence="3">Whole body</tissue>
    </source>
</reference>
<organism evidence="2 3">
    <name type="scientific">Vanessa tameamea</name>
    <name type="common">Kamehameha butterfly</name>
    <dbReference type="NCBI Taxonomy" id="334116"/>
    <lineage>
        <taxon>Eukaryota</taxon>
        <taxon>Metazoa</taxon>
        <taxon>Ecdysozoa</taxon>
        <taxon>Arthropoda</taxon>
        <taxon>Hexapoda</taxon>
        <taxon>Insecta</taxon>
        <taxon>Pterygota</taxon>
        <taxon>Neoptera</taxon>
        <taxon>Endopterygota</taxon>
        <taxon>Lepidoptera</taxon>
        <taxon>Glossata</taxon>
        <taxon>Ditrysia</taxon>
        <taxon>Papilionoidea</taxon>
        <taxon>Nymphalidae</taxon>
        <taxon>Nymphalinae</taxon>
        <taxon>Vanessa</taxon>
    </lineage>
</organism>
<feature type="domain" description="SAC3/GANP/THP3 conserved" evidence="1">
    <location>
        <begin position="3"/>
        <end position="265"/>
    </location>
</feature>